<evidence type="ECO:0000256" key="2">
    <source>
        <dbReference type="ARBA" id="ARBA00006357"/>
    </source>
</evidence>
<dbReference type="GO" id="GO:0003676">
    <property type="term" value="F:nucleic acid binding"/>
    <property type="evidence" value="ECO:0007669"/>
    <property type="project" value="InterPro"/>
</dbReference>
<dbReference type="GO" id="GO:0004527">
    <property type="term" value="F:exonuclease activity"/>
    <property type="evidence" value="ECO:0007669"/>
    <property type="project" value="UniProtKB-KW"/>
</dbReference>
<dbReference type="AlphaFoldDB" id="A0AAV4T2S4"/>
<evidence type="ECO:0000256" key="3">
    <source>
        <dbReference type="ARBA" id="ARBA00022722"/>
    </source>
</evidence>
<keyword evidence="4" id="KW-0378">Hydrolase</keyword>
<keyword evidence="5" id="KW-0539">Nucleus</keyword>
<sequence length="188" mass="21919">MTHETVIDTSCVFPHKERPPLKNSLKYLAEIYLQKNIQKGYTGHNSVEDARTCMELMLYKIYTETRTTFVPRPIIPGIIPKTFQSINQSYPKFAVVPFNIVHVMPPPTFICFHVNVSPPFSPFPRLQAIQMKSFYPGEESMAWKSALKRRISYPEFTGADFLLSTMFFFFMCMKLEHDFFLVYENSFG</sequence>
<dbReference type="InterPro" id="IPR036397">
    <property type="entry name" value="RNaseH_sf"/>
</dbReference>
<dbReference type="SUPFAM" id="SSF53098">
    <property type="entry name" value="Ribonuclease H-like"/>
    <property type="match status" value="1"/>
</dbReference>
<dbReference type="PANTHER" id="PTHR12801">
    <property type="entry name" value="RNA EXONUCLEASE REXO1 / RECO3 FAMILY MEMBER-RELATED"/>
    <property type="match status" value="1"/>
</dbReference>
<dbReference type="Proteomes" id="UP001054945">
    <property type="component" value="Unassembled WGS sequence"/>
</dbReference>
<accession>A0AAV4T2S4</accession>
<comment type="subcellular location">
    <subcellularLocation>
        <location evidence="1">Nucleus</location>
    </subcellularLocation>
</comment>
<comment type="similarity">
    <text evidence="2">Belongs to the REXO1/REXO3 family.</text>
</comment>
<dbReference type="InterPro" id="IPR047021">
    <property type="entry name" value="REXO1/3/4-like"/>
</dbReference>
<keyword evidence="6" id="KW-0269">Exonuclease</keyword>
<dbReference type="EMBL" id="BPLR01010683">
    <property type="protein sequence ID" value="GIY40973.1"/>
    <property type="molecule type" value="Genomic_DNA"/>
</dbReference>
<gene>
    <name evidence="6" type="primary">REXO1L1P_2</name>
    <name evidence="6" type="ORF">CEXT_296531</name>
</gene>
<organism evidence="6 7">
    <name type="scientific">Caerostris extrusa</name>
    <name type="common">Bark spider</name>
    <name type="synonym">Caerostris bankana</name>
    <dbReference type="NCBI Taxonomy" id="172846"/>
    <lineage>
        <taxon>Eukaryota</taxon>
        <taxon>Metazoa</taxon>
        <taxon>Ecdysozoa</taxon>
        <taxon>Arthropoda</taxon>
        <taxon>Chelicerata</taxon>
        <taxon>Arachnida</taxon>
        <taxon>Araneae</taxon>
        <taxon>Araneomorphae</taxon>
        <taxon>Entelegynae</taxon>
        <taxon>Araneoidea</taxon>
        <taxon>Araneidae</taxon>
        <taxon>Caerostris</taxon>
    </lineage>
</organism>
<dbReference type="InterPro" id="IPR012337">
    <property type="entry name" value="RNaseH-like_sf"/>
</dbReference>
<dbReference type="PANTHER" id="PTHR12801:SF115">
    <property type="entry name" value="FI18136P1-RELATED"/>
    <property type="match status" value="1"/>
</dbReference>
<keyword evidence="3" id="KW-0540">Nuclease</keyword>
<evidence type="ECO:0000256" key="5">
    <source>
        <dbReference type="ARBA" id="ARBA00023242"/>
    </source>
</evidence>
<evidence type="ECO:0000256" key="4">
    <source>
        <dbReference type="ARBA" id="ARBA00022801"/>
    </source>
</evidence>
<reference evidence="6 7" key="1">
    <citation type="submission" date="2021-06" db="EMBL/GenBank/DDBJ databases">
        <title>Caerostris extrusa draft genome.</title>
        <authorList>
            <person name="Kono N."/>
            <person name="Arakawa K."/>
        </authorList>
    </citation>
    <scope>NUCLEOTIDE SEQUENCE [LARGE SCALE GENOMIC DNA]</scope>
</reference>
<protein>
    <submittedName>
        <fullName evidence="6">Exonuclease GOR</fullName>
    </submittedName>
</protein>
<evidence type="ECO:0000313" key="7">
    <source>
        <dbReference type="Proteomes" id="UP001054945"/>
    </source>
</evidence>
<proteinExistence type="inferred from homology"/>
<dbReference type="GO" id="GO:0005634">
    <property type="term" value="C:nucleus"/>
    <property type="evidence" value="ECO:0007669"/>
    <property type="project" value="UniProtKB-SubCell"/>
</dbReference>
<keyword evidence="7" id="KW-1185">Reference proteome</keyword>
<evidence type="ECO:0000313" key="6">
    <source>
        <dbReference type="EMBL" id="GIY40973.1"/>
    </source>
</evidence>
<evidence type="ECO:0000256" key="1">
    <source>
        <dbReference type="ARBA" id="ARBA00004123"/>
    </source>
</evidence>
<comment type="caution">
    <text evidence="6">The sequence shown here is derived from an EMBL/GenBank/DDBJ whole genome shotgun (WGS) entry which is preliminary data.</text>
</comment>
<name>A0AAV4T2S4_CAEEX</name>
<dbReference type="Gene3D" id="3.30.420.10">
    <property type="entry name" value="Ribonuclease H-like superfamily/Ribonuclease H"/>
    <property type="match status" value="1"/>
</dbReference>